<feature type="region of interest" description="Disordered" evidence="2">
    <location>
        <begin position="160"/>
        <end position="250"/>
    </location>
</feature>
<keyword evidence="1" id="KW-0862">Zinc</keyword>
<feature type="region of interest" description="Disordered" evidence="2">
    <location>
        <begin position="530"/>
        <end position="636"/>
    </location>
</feature>
<gene>
    <name evidence="4" type="ORF">C8A03DRAFT_35396</name>
</gene>
<keyword evidence="1" id="KW-0479">Metal-binding</keyword>
<evidence type="ECO:0000256" key="1">
    <source>
        <dbReference type="PROSITE-ProRule" id="PRU00723"/>
    </source>
</evidence>
<feature type="region of interest" description="Disordered" evidence="2">
    <location>
        <begin position="716"/>
        <end position="752"/>
    </location>
</feature>
<feature type="compositionally biased region" description="Low complexity" evidence="2">
    <location>
        <begin position="12"/>
        <end position="21"/>
    </location>
</feature>
<organism evidence="4 5">
    <name type="scientific">Achaetomium macrosporum</name>
    <dbReference type="NCBI Taxonomy" id="79813"/>
    <lineage>
        <taxon>Eukaryota</taxon>
        <taxon>Fungi</taxon>
        <taxon>Dikarya</taxon>
        <taxon>Ascomycota</taxon>
        <taxon>Pezizomycotina</taxon>
        <taxon>Sordariomycetes</taxon>
        <taxon>Sordariomycetidae</taxon>
        <taxon>Sordariales</taxon>
        <taxon>Chaetomiaceae</taxon>
        <taxon>Achaetomium</taxon>
    </lineage>
</organism>
<feature type="compositionally biased region" description="Polar residues" evidence="2">
    <location>
        <begin position="171"/>
        <end position="186"/>
    </location>
</feature>
<proteinExistence type="predicted"/>
<comment type="caution">
    <text evidence="4">The sequence shown here is derived from an EMBL/GenBank/DDBJ whole genome shotgun (WGS) entry which is preliminary data.</text>
</comment>
<protein>
    <recommendedName>
        <fullName evidence="3">C3H1-type domain-containing protein</fullName>
    </recommendedName>
</protein>
<feature type="region of interest" description="Disordered" evidence="2">
    <location>
        <begin position="684"/>
        <end position="703"/>
    </location>
</feature>
<dbReference type="EMBL" id="MU860178">
    <property type="protein sequence ID" value="KAK4236671.1"/>
    <property type="molecule type" value="Genomic_DNA"/>
</dbReference>
<feature type="domain" description="C3H1-type" evidence="3">
    <location>
        <begin position="430"/>
        <end position="459"/>
    </location>
</feature>
<accession>A0AAN7H614</accession>
<dbReference type="GO" id="GO:0008270">
    <property type="term" value="F:zinc ion binding"/>
    <property type="evidence" value="ECO:0007669"/>
    <property type="project" value="UniProtKB-KW"/>
</dbReference>
<feature type="compositionally biased region" description="Gly residues" evidence="2">
    <location>
        <begin position="561"/>
        <end position="572"/>
    </location>
</feature>
<reference evidence="4" key="2">
    <citation type="submission" date="2023-05" db="EMBL/GenBank/DDBJ databases">
        <authorList>
            <consortium name="Lawrence Berkeley National Laboratory"/>
            <person name="Steindorff A."/>
            <person name="Hensen N."/>
            <person name="Bonometti L."/>
            <person name="Westerberg I."/>
            <person name="Brannstrom I.O."/>
            <person name="Guillou S."/>
            <person name="Cros-Aarteil S."/>
            <person name="Calhoun S."/>
            <person name="Haridas S."/>
            <person name="Kuo A."/>
            <person name="Mondo S."/>
            <person name="Pangilinan J."/>
            <person name="Riley R."/>
            <person name="Labutti K."/>
            <person name="Andreopoulos B."/>
            <person name="Lipzen A."/>
            <person name="Chen C."/>
            <person name="Yanf M."/>
            <person name="Daum C."/>
            <person name="Ng V."/>
            <person name="Clum A."/>
            <person name="Ohm R."/>
            <person name="Martin F."/>
            <person name="Silar P."/>
            <person name="Natvig D."/>
            <person name="Lalanne C."/>
            <person name="Gautier V."/>
            <person name="Ament-Velasquez S.L."/>
            <person name="Kruys A."/>
            <person name="Hutchinson M.I."/>
            <person name="Powell A.J."/>
            <person name="Barry K."/>
            <person name="Miller A.N."/>
            <person name="Grigoriev I.V."/>
            <person name="Debuchy R."/>
            <person name="Gladieux P."/>
            <person name="Thoren M.H."/>
            <person name="Johannesson H."/>
        </authorList>
    </citation>
    <scope>NUCLEOTIDE SEQUENCE</scope>
    <source>
        <strain evidence="4">CBS 532.94</strain>
    </source>
</reference>
<feature type="region of interest" description="Disordered" evidence="2">
    <location>
        <begin position="63"/>
        <end position="97"/>
    </location>
</feature>
<evidence type="ECO:0000256" key="2">
    <source>
        <dbReference type="SAM" id="MobiDB-lite"/>
    </source>
</evidence>
<feature type="compositionally biased region" description="Polar residues" evidence="2">
    <location>
        <begin position="742"/>
        <end position="752"/>
    </location>
</feature>
<feature type="region of interest" description="Disordered" evidence="2">
    <location>
        <begin position="402"/>
        <end position="428"/>
    </location>
</feature>
<evidence type="ECO:0000259" key="3">
    <source>
        <dbReference type="PROSITE" id="PS50103"/>
    </source>
</evidence>
<dbReference type="AlphaFoldDB" id="A0AAN7H614"/>
<feature type="compositionally biased region" description="Pro residues" evidence="2">
    <location>
        <begin position="206"/>
        <end position="216"/>
    </location>
</feature>
<feature type="compositionally biased region" description="Low complexity" evidence="2">
    <location>
        <begin position="266"/>
        <end position="284"/>
    </location>
</feature>
<dbReference type="PROSITE" id="PS50103">
    <property type="entry name" value="ZF_C3H1"/>
    <property type="match status" value="1"/>
</dbReference>
<feature type="compositionally biased region" description="Polar residues" evidence="2">
    <location>
        <begin position="285"/>
        <end position="294"/>
    </location>
</feature>
<feature type="compositionally biased region" description="Low complexity" evidence="2">
    <location>
        <begin position="416"/>
        <end position="428"/>
    </location>
</feature>
<keyword evidence="1" id="KW-0863">Zinc-finger</keyword>
<feature type="compositionally biased region" description="Pro residues" evidence="2">
    <location>
        <begin position="719"/>
        <end position="728"/>
    </location>
</feature>
<feature type="region of interest" description="Disordered" evidence="2">
    <location>
        <begin position="1"/>
        <end position="49"/>
    </location>
</feature>
<feature type="region of interest" description="Disordered" evidence="2">
    <location>
        <begin position="266"/>
        <end position="325"/>
    </location>
</feature>
<evidence type="ECO:0000313" key="4">
    <source>
        <dbReference type="EMBL" id="KAK4236671.1"/>
    </source>
</evidence>
<feature type="zinc finger region" description="C3H1-type" evidence="1">
    <location>
        <begin position="430"/>
        <end position="459"/>
    </location>
</feature>
<keyword evidence="5" id="KW-1185">Reference proteome</keyword>
<name>A0AAN7H614_9PEZI</name>
<feature type="compositionally biased region" description="Polar residues" evidence="2">
    <location>
        <begin position="1"/>
        <end position="11"/>
    </location>
</feature>
<reference evidence="4" key="1">
    <citation type="journal article" date="2023" name="Mol. Phylogenet. Evol.">
        <title>Genome-scale phylogeny and comparative genomics of the fungal order Sordariales.</title>
        <authorList>
            <person name="Hensen N."/>
            <person name="Bonometti L."/>
            <person name="Westerberg I."/>
            <person name="Brannstrom I.O."/>
            <person name="Guillou S."/>
            <person name="Cros-Aarteil S."/>
            <person name="Calhoun S."/>
            <person name="Haridas S."/>
            <person name="Kuo A."/>
            <person name="Mondo S."/>
            <person name="Pangilinan J."/>
            <person name="Riley R."/>
            <person name="LaButti K."/>
            <person name="Andreopoulos B."/>
            <person name="Lipzen A."/>
            <person name="Chen C."/>
            <person name="Yan M."/>
            <person name="Daum C."/>
            <person name="Ng V."/>
            <person name="Clum A."/>
            <person name="Steindorff A."/>
            <person name="Ohm R.A."/>
            <person name="Martin F."/>
            <person name="Silar P."/>
            <person name="Natvig D.O."/>
            <person name="Lalanne C."/>
            <person name="Gautier V."/>
            <person name="Ament-Velasquez S.L."/>
            <person name="Kruys A."/>
            <person name="Hutchinson M.I."/>
            <person name="Powell A.J."/>
            <person name="Barry K."/>
            <person name="Miller A.N."/>
            <person name="Grigoriev I.V."/>
            <person name="Debuchy R."/>
            <person name="Gladieux P."/>
            <person name="Hiltunen Thoren M."/>
            <person name="Johannesson H."/>
        </authorList>
    </citation>
    <scope>NUCLEOTIDE SEQUENCE</scope>
    <source>
        <strain evidence="4">CBS 532.94</strain>
    </source>
</reference>
<dbReference type="InterPro" id="IPR000571">
    <property type="entry name" value="Znf_CCCH"/>
</dbReference>
<feature type="compositionally biased region" description="Low complexity" evidence="2">
    <location>
        <begin position="688"/>
        <end position="697"/>
    </location>
</feature>
<sequence>MKAPSLLSTPRSSQHSPQSQQVPFGADSPSPRPTAFDDERRDAQNLTDYSANWKAMMAIDRAEGGAGNNDNTTGKSDGDGRNISSASPAPRTDNTDCRDIAAPYRHGQLGAFRNFPRFDQASRPIISDNWRNKAGPDSGRPRLSALMTSGVQCDTGHPVSPQVHHHMRGASAQQQPRSSLLISSPVRSPLAPPANNMVGFFAQPGPGLPANPPPTPVSLSTPTSTAFPSHHNNYYGHAHHPSSTSSSSSVAAYPGYNSNNSNYDYYSPTSPVSNPNINTNPTNSGANFASSTQQLSRNLSGLSLNMNNANNANNNNNNNPSNETTTFPVTISPGTLAYCFVRPNGARTRLVPVDMLPFRLQGIPPQEKPEEHDRLVVLPVPTGVGADGRSCNVGQVLRAANHPSSVGSDVQPPTNPTTTTTRPGTATAPKRAKIYCDKWVHEGVCAFTQQGCKYKHEMPSDRATQHQLGLFLGYPAWWKRRQAELARAERSAVVGPVVHPVGPVVRPGVEKPSPPSSALLPLLPSAAAAAGGGAAGVDKKPPVGGLNRDGVDVNGDESGNATGGNGGGGSGGLAASRWGLVGDRGSGNAPPAAGRGIGPGETDANAREKLLQPPSETGAQDPRYGFPQGGYDGTATAAGARGLAQYHSTPEITTQRGGLAVSPPGVGAGNTSAAWPWEQQHYVRHASQTQQQQQRAQGPLGLDTSTFGSACTFAFHPTTPSPFGPIAPPARNSRQNEDDDTTANGNNTARTL</sequence>
<feature type="compositionally biased region" description="Low complexity" evidence="2">
    <location>
        <begin position="295"/>
        <end position="322"/>
    </location>
</feature>
<dbReference type="Proteomes" id="UP001303760">
    <property type="component" value="Unassembled WGS sequence"/>
</dbReference>
<evidence type="ECO:0000313" key="5">
    <source>
        <dbReference type="Proteomes" id="UP001303760"/>
    </source>
</evidence>